<comment type="caution">
    <text evidence="2">The sequence shown here is derived from an EMBL/GenBank/DDBJ whole genome shotgun (WGS) entry which is preliminary data.</text>
</comment>
<feature type="transmembrane region" description="Helical" evidence="1">
    <location>
        <begin position="157"/>
        <end position="176"/>
    </location>
</feature>
<dbReference type="AlphaFoldDB" id="A0AAW6D043"/>
<feature type="transmembrane region" description="Helical" evidence="1">
    <location>
        <begin position="210"/>
        <end position="232"/>
    </location>
</feature>
<accession>A0AAW6D043</accession>
<evidence type="ECO:0000313" key="3">
    <source>
        <dbReference type="Proteomes" id="UP001210809"/>
    </source>
</evidence>
<keyword evidence="1" id="KW-0812">Transmembrane</keyword>
<dbReference type="InterPro" id="IPR012507">
    <property type="entry name" value="YibE_F"/>
</dbReference>
<feature type="transmembrane region" description="Helical" evidence="1">
    <location>
        <begin position="132"/>
        <end position="150"/>
    </location>
</feature>
<sequence length="394" mass="42234">MIKMNKLNLTKGKIIGYIIALVGIALSAVLIVLLNSFDKVELVSTYNRTFEKATVTKITKDNLEEDGERYGNQEVVLKIKTGSYAGKELSAISPNGNLFGAPCTVGLDVVAIVSANDGGEPVVTVYSRDREYVVYAFVALFVIMLWLVGGKKGIKSAVCLALTFVLTIFVYFPLVYRGFSPFWAAAIICVLSTVITIFFVAGANVKSVSAIAGTAFGVLVAGVLALIFGQLARINGYNVSEVESLLFIGQNIPINIGGLLFSGILISTLGAVMDVGMSLASTIDEIHEKKPGLSVSELFRSGINVGRDMMGTMSNTLILAFVGGSIVTLMIDYCYDLSYYQLINSNNICIEIMQGISGTIGIVLTVPFTSLLTAVMIKKYHKKKEQAKDSGSGE</sequence>
<organism evidence="2 3">
    <name type="scientific">[Eubacterium] siraeum</name>
    <dbReference type="NCBI Taxonomy" id="39492"/>
    <lineage>
        <taxon>Bacteria</taxon>
        <taxon>Bacillati</taxon>
        <taxon>Bacillota</taxon>
        <taxon>Clostridia</taxon>
        <taxon>Eubacteriales</taxon>
        <taxon>Oscillospiraceae</taxon>
        <taxon>Oscillospiraceae incertae sedis</taxon>
    </lineage>
</organism>
<keyword evidence="1" id="KW-1133">Transmembrane helix</keyword>
<dbReference type="Proteomes" id="UP001210809">
    <property type="component" value="Unassembled WGS sequence"/>
</dbReference>
<evidence type="ECO:0000256" key="1">
    <source>
        <dbReference type="SAM" id="Phobius"/>
    </source>
</evidence>
<name>A0AAW6D043_9FIRM</name>
<reference evidence="2" key="1">
    <citation type="submission" date="2023-01" db="EMBL/GenBank/DDBJ databases">
        <title>Human gut microbiome strain richness.</title>
        <authorList>
            <person name="Chen-Liaw A."/>
        </authorList>
    </citation>
    <scope>NUCLEOTIDE SEQUENCE</scope>
    <source>
        <strain evidence="2">1001283st1_G1_1001283B150217_161031</strain>
    </source>
</reference>
<evidence type="ECO:0000313" key="2">
    <source>
        <dbReference type="EMBL" id="MDB8004395.1"/>
    </source>
</evidence>
<feature type="transmembrane region" description="Helical" evidence="1">
    <location>
        <begin position="317"/>
        <end position="335"/>
    </location>
</feature>
<feature type="transmembrane region" description="Helical" evidence="1">
    <location>
        <begin position="14"/>
        <end position="34"/>
    </location>
</feature>
<protein>
    <submittedName>
        <fullName evidence="2">YibE/F family protein</fullName>
    </submittedName>
</protein>
<keyword evidence="1" id="KW-0472">Membrane</keyword>
<feature type="transmembrane region" description="Helical" evidence="1">
    <location>
        <begin position="252"/>
        <end position="272"/>
    </location>
</feature>
<dbReference type="Pfam" id="PF07907">
    <property type="entry name" value="YibE_F"/>
    <property type="match status" value="1"/>
</dbReference>
<dbReference type="EMBL" id="JAQLXW010000014">
    <property type="protein sequence ID" value="MDB8004395.1"/>
    <property type="molecule type" value="Genomic_DNA"/>
</dbReference>
<dbReference type="PANTHER" id="PTHR41771:SF1">
    <property type="entry name" value="MEMBRANE PROTEIN"/>
    <property type="match status" value="1"/>
</dbReference>
<dbReference type="PANTHER" id="PTHR41771">
    <property type="entry name" value="MEMBRANE PROTEIN-RELATED"/>
    <property type="match status" value="1"/>
</dbReference>
<feature type="transmembrane region" description="Helical" evidence="1">
    <location>
        <begin position="355"/>
        <end position="377"/>
    </location>
</feature>
<proteinExistence type="predicted"/>
<feature type="transmembrane region" description="Helical" evidence="1">
    <location>
        <begin position="182"/>
        <end position="203"/>
    </location>
</feature>
<gene>
    <name evidence="2" type="ORF">PNE09_10010</name>
</gene>